<dbReference type="Proteomes" id="UP000295444">
    <property type="component" value="Unassembled WGS sequence"/>
</dbReference>
<name>A0A4R6SFF9_LABRH</name>
<evidence type="ECO:0000313" key="1">
    <source>
        <dbReference type="EMBL" id="TDQ00742.1"/>
    </source>
</evidence>
<keyword evidence="2" id="KW-1185">Reference proteome</keyword>
<comment type="caution">
    <text evidence="1">The sequence shown here is derived from an EMBL/GenBank/DDBJ whole genome shotgun (WGS) entry which is preliminary data.</text>
</comment>
<reference evidence="1 2" key="1">
    <citation type="submission" date="2019-03" db="EMBL/GenBank/DDBJ databases">
        <title>Genomic Encyclopedia of Type Strains, Phase IV (KMG-IV): sequencing the most valuable type-strain genomes for metagenomic binning, comparative biology and taxonomic classification.</title>
        <authorList>
            <person name="Goeker M."/>
        </authorList>
    </citation>
    <scope>NUCLEOTIDE SEQUENCE [LARGE SCALE GENOMIC DNA]</scope>
    <source>
        <strain evidence="1 2">DSM 45361</strain>
    </source>
</reference>
<dbReference type="InterPro" id="IPR036890">
    <property type="entry name" value="HATPase_C_sf"/>
</dbReference>
<organism evidence="1 2">
    <name type="scientific">Labedaea rhizosphaerae</name>
    <dbReference type="NCBI Taxonomy" id="598644"/>
    <lineage>
        <taxon>Bacteria</taxon>
        <taxon>Bacillati</taxon>
        <taxon>Actinomycetota</taxon>
        <taxon>Actinomycetes</taxon>
        <taxon>Pseudonocardiales</taxon>
        <taxon>Pseudonocardiaceae</taxon>
        <taxon>Labedaea</taxon>
    </lineage>
</organism>
<evidence type="ECO:0000313" key="2">
    <source>
        <dbReference type="Proteomes" id="UP000295444"/>
    </source>
</evidence>
<dbReference type="OrthoDB" id="3694612at2"/>
<dbReference type="AlphaFoldDB" id="A0A4R6SFF9"/>
<accession>A0A4R6SFF9</accession>
<protein>
    <submittedName>
        <fullName evidence="1">Serine/threonine-protein kinase RsbW</fullName>
    </submittedName>
</protein>
<dbReference type="GO" id="GO:0016301">
    <property type="term" value="F:kinase activity"/>
    <property type="evidence" value="ECO:0007669"/>
    <property type="project" value="UniProtKB-KW"/>
</dbReference>
<dbReference type="Gene3D" id="3.30.565.10">
    <property type="entry name" value="Histidine kinase-like ATPase, C-terminal domain"/>
    <property type="match status" value="1"/>
</dbReference>
<keyword evidence="1" id="KW-0808">Transferase</keyword>
<gene>
    <name evidence="1" type="ORF">EV186_102608</name>
</gene>
<dbReference type="EMBL" id="SNXZ01000002">
    <property type="protein sequence ID" value="TDQ00742.1"/>
    <property type="molecule type" value="Genomic_DNA"/>
</dbReference>
<sequence>MPPDDDEFVLEAPATAHAAPVVRAMAAAVVMAHDFPLEEITDIRLAVDEACSLLLPLAAPGTKVCCAVRIDAGVAHSVEVMVRVASAEEGLPDSVDLQILRALATDLKTWAEPDGEASTHLLIRMLMTRANA</sequence>
<keyword evidence="1" id="KW-0418">Kinase</keyword>
<dbReference type="RefSeq" id="WP_133849412.1">
    <property type="nucleotide sequence ID" value="NZ_SNXZ01000002.1"/>
</dbReference>
<proteinExistence type="predicted"/>